<reference evidence="2 3" key="1">
    <citation type="submission" date="2023-07" db="EMBL/GenBank/DDBJ databases">
        <title>Sorghum-associated microbial communities from plants grown in Nebraska, USA.</title>
        <authorList>
            <person name="Schachtman D."/>
        </authorList>
    </citation>
    <scope>NUCLEOTIDE SEQUENCE [LARGE SCALE GENOMIC DNA]</scope>
    <source>
        <strain evidence="2 3">2980</strain>
    </source>
</reference>
<keyword evidence="3" id="KW-1185">Reference proteome</keyword>
<dbReference type="Proteomes" id="UP001259347">
    <property type="component" value="Unassembled WGS sequence"/>
</dbReference>
<dbReference type="PANTHER" id="PTHR30336:SF20">
    <property type="entry name" value="DUF218 DOMAIN-CONTAINING PROTEIN"/>
    <property type="match status" value="1"/>
</dbReference>
<dbReference type="RefSeq" id="WP_310022539.1">
    <property type="nucleotide sequence ID" value="NZ_JAVDUM010000015.1"/>
</dbReference>
<dbReference type="InterPro" id="IPR051599">
    <property type="entry name" value="Cell_Envelope_Assoc"/>
</dbReference>
<evidence type="ECO:0000313" key="2">
    <source>
        <dbReference type="EMBL" id="MDR6868580.1"/>
    </source>
</evidence>
<organism evidence="2 3">
    <name type="scientific">Microbacterium resistens</name>
    <dbReference type="NCBI Taxonomy" id="156977"/>
    <lineage>
        <taxon>Bacteria</taxon>
        <taxon>Bacillati</taxon>
        <taxon>Actinomycetota</taxon>
        <taxon>Actinomycetes</taxon>
        <taxon>Micrococcales</taxon>
        <taxon>Microbacteriaceae</taxon>
        <taxon>Microbacterium</taxon>
    </lineage>
</organism>
<dbReference type="EMBL" id="JAVDUM010000015">
    <property type="protein sequence ID" value="MDR6868580.1"/>
    <property type="molecule type" value="Genomic_DNA"/>
</dbReference>
<dbReference type="InterPro" id="IPR003848">
    <property type="entry name" value="DUF218"/>
</dbReference>
<dbReference type="PANTHER" id="PTHR30336">
    <property type="entry name" value="INNER MEMBRANE PROTEIN, PROBABLE PERMEASE"/>
    <property type="match status" value="1"/>
</dbReference>
<sequence>MRRLILFGPSGLSALVAFLLWGEWVSGRASRRDVPEGDESTPRAVIVLGYRNRGGRANAVNRYRVRAGLRTMRTPGDVLILSGGPVAADVPEATLMAEYAVSRGYTGTVRVERESRSTEENIRNVMPFLTDEGAIAIVSNSLHAERARLLLRALRPELGARLIRADDHRFGEIPVIKAVAALRGLIDVRRRRRL</sequence>
<protein>
    <submittedName>
        <fullName evidence="2">Uncharacterized SAM-binding protein YcdF (DUF218 family)</fullName>
    </submittedName>
</protein>
<evidence type="ECO:0000259" key="1">
    <source>
        <dbReference type="Pfam" id="PF02698"/>
    </source>
</evidence>
<gene>
    <name evidence="2" type="ORF">J2Y69_003199</name>
</gene>
<accession>A0ABU1SG74</accession>
<feature type="domain" description="DUF218" evidence="1">
    <location>
        <begin position="44"/>
        <end position="154"/>
    </location>
</feature>
<dbReference type="CDD" id="cd06259">
    <property type="entry name" value="YdcF-like"/>
    <property type="match status" value="1"/>
</dbReference>
<proteinExistence type="predicted"/>
<dbReference type="InterPro" id="IPR014729">
    <property type="entry name" value="Rossmann-like_a/b/a_fold"/>
</dbReference>
<comment type="caution">
    <text evidence="2">The sequence shown here is derived from an EMBL/GenBank/DDBJ whole genome shotgun (WGS) entry which is preliminary data.</text>
</comment>
<evidence type="ECO:0000313" key="3">
    <source>
        <dbReference type="Proteomes" id="UP001259347"/>
    </source>
</evidence>
<dbReference type="Gene3D" id="3.40.50.620">
    <property type="entry name" value="HUPs"/>
    <property type="match status" value="1"/>
</dbReference>
<name>A0ABU1SG74_9MICO</name>
<dbReference type="Pfam" id="PF02698">
    <property type="entry name" value="DUF218"/>
    <property type="match status" value="1"/>
</dbReference>